<feature type="region of interest" description="Disordered" evidence="1">
    <location>
        <begin position="124"/>
        <end position="189"/>
    </location>
</feature>
<dbReference type="Proteomes" id="UP000244336">
    <property type="component" value="Chromosome 4"/>
</dbReference>
<gene>
    <name evidence="2" type="ORF">GQ55_4G074300</name>
</gene>
<dbReference type="Gramene" id="PUZ59826">
    <property type="protein sequence ID" value="PUZ59826"/>
    <property type="gene ID" value="GQ55_4G074300"/>
</dbReference>
<reference evidence="2 3" key="1">
    <citation type="submission" date="2018-04" db="EMBL/GenBank/DDBJ databases">
        <title>WGS assembly of Panicum hallii var. hallii HAL2.</title>
        <authorList>
            <person name="Lovell J."/>
            <person name="Jenkins J."/>
            <person name="Lowry D."/>
            <person name="Mamidi S."/>
            <person name="Sreedasyam A."/>
            <person name="Weng X."/>
            <person name="Barry K."/>
            <person name="Bonette J."/>
            <person name="Campitelli B."/>
            <person name="Daum C."/>
            <person name="Gordon S."/>
            <person name="Gould B."/>
            <person name="Lipzen A."/>
            <person name="MacQueen A."/>
            <person name="Palacio-Mejia J."/>
            <person name="Plott C."/>
            <person name="Shakirov E."/>
            <person name="Shu S."/>
            <person name="Yoshinaga Y."/>
            <person name="Zane M."/>
            <person name="Rokhsar D."/>
            <person name="Grimwood J."/>
            <person name="Schmutz J."/>
            <person name="Juenger T."/>
        </authorList>
    </citation>
    <scope>NUCLEOTIDE SEQUENCE [LARGE SCALE GENOMIC DNA]</scope>
    <source>
        <strain evidence="3">cv. HAL2</strain>
    </source>
</reference>
<accession>A0A2T7DW67</accession>
<dbReference type="AlphaFoldDB" id="A0A2T7DW67"/>
<evidence type="ECO:0000313" key="2">
    <source>
        <dbReference type="EMBL" id="PUZ59826.1"/>
    </source>
</evidence>
<feature type="region of interest" description="Disordered" evidence="1">
    <location>
        <begin position="49"/>
        <end position="75"/>
    </location>
</feature>
<protein>
    <submittedName>
        <fullName evidence="2">Uncharacterized protein</fullName>
    </submittedName>
</protein>
<evidence type="ECO:0000256" key="1">
    <source>
        <dbReference type="SAM" id="MobiDB-lite"/>
    </source>
</evidence>
<proteinExistence type="predicted"/>
<organism evidence="2 3">
    <name type="scientific">Panicum hallii var. hallii</name>
    <dbReference type="NCBI Taxonomy" id="1504633"/>
    <lineage>
        <taxon>Eukaryota</taxon>
        <taxon>Viridiplantae</taxon>
        <taxon>Streptophyta</taxon>
        <taxon>Embryophyta</taxon>
        <taxon>Tracheophyta</taxon>
        <taxon>Spermatophyta</taxon>
        <taxon>Magnoliopsida</taxon>
        <taxon>Liliopsida</taxon>
        <taxon>Poales</taxon>
        <taxon>Poaceae</taxon>
        <taxon>PACMAD clade</taxon>
        <taxon>Panicoideae</taxon>
        <taxon>Panicodae</taxon>
        <taxon>Paniceae</taxon>
        <taxon>Panicinae</taxon>
        <taxon>Panicum</taxon>
        <taxon>Panicum sect. Panicum</taxon>
    </lineage>
</organism>
<dbReference type="EMBL" id="CM009752">
    <property type="protein sequence ID" value="PUZ59826.1"/>
    <property type="molecule type" value="Genomic_DNA"/>
</dbReference>
<name>A0A2T7DW67_9POAL</name>
<sequence>MQAAGTAALPIHCAGRSVDSTLYSRCLDLPVYHYTITCGQLVKVNGSTLHDRFRPPSGRRRSQQGARLRPGSNAGSSYNEWSVTVLLVRTATALALNEATPLRSTLHPLGARGFRLLRRRGRPVGRNPHLCRQQAAGRGGSTVAAKRNGQPPRGGLVASPGLARRGAWRGTARSRPRPSEGETGARRAMRACDQTAGVRPAGHGHGHGRQLSVRPKARSAAGACLNSLLSMQEVVIARSECAGTSAGDG</sequence>
<evidence type="ECO:0000313" key="3">
    <source>
        <dbReference type="Proteomes" id="UP000244336"/>
    </source>
</evidence>
<keyword evidence="3" id="KW-1185">Reference proteome</keyword>